<organism evidence="1 2">
    <name type="scientific">Vibrio vulnificus</name>
    <dbReference type="NCBI Taxonomy" id="672"/>
    <lineage>
        <taxon>Bacteria</taxon>
        <taxon>Pseudomonadati</taxon>
        <taxon>Pseudomonadota</taxon>
        <taxon>Gammaproteobacteria</taxon>
        <taxon>Vibrionales</taxon>
        <taxon>Vibrionaceae</taxon>
        <taxon>Vibrio</taxon>
    </lineage>
</organism>
<evidence type="ECO:0000313" key="2">
    <source>
        <dbReference type="Proteomes" id="UP000263418"/>
    </source>
</evidence>
<accession>A0AAN1PUF9</accession>
<dbReference type="EMBL" id="CP019292">
    <property type="protein sequence ID" value="AXX63209.1"/>
    <property type="molecule type" value="Genomic_DNA"/>
</dbReference>
<dbReference type="Proteomes" id="UP000263418">
    <property type="component" value="Chromosome 3"/>
</dbReference>
<dbReference type="AlphaFoldDB" id="A0AAN1PUF9"/>
<proteinExistence type="predicted"/>
<sequence length="173" mass="19579">MENQMNIKVMPEQTGLLTKIGSDVMLSQLTTASIEMSNGKRRFMRLKKQSPEKSLYLALLIAASEFSKQSVLQKIDSLESIKQNEEGIDNRSYQKPTLKLSQFSNYYGIDGKIIFKGRGKFSYTSLNHGSTSVTNGKENADRFIEIALWFSLHYFGKELVVNAFEEAFSLIGE</sequence>
<name>A0AAN1PUF9_VIBVL</name>
<reference evidence="1 2" key="1">
    <citation type="submission" date="2017-03" db="EMBL/GenBank/DDBJ databases">
        <title>Complete Genome Sequence of Vibrio vulnificus FORC_053.</title>
        <authorList>
            <consortium name="Food-borne Pathogen Omics Research Center"/>
            <person name="Chung H.Y."/>
            <person name="Na E.J."/>
            <person name="Song J.S."/>
            <person name="Kim H."/>
            <person name="Lee J.-H."/>
            <person name="Ryu S."/>
            <person name="Choi S.H."/>
        </authorList>
    </citation>
    <scope>NUCLEOTIDE SEQUENCE [LARGE SCALE GENOMIC DNA]</scope>
    <source>
        <strain evidence="1 2">FORC_053</strain>
    </source>
</reference>
<evidence type="ECO:0000313" key="1">
    <source>
        <dbReference type="EMBL" id="AXX63209.1"/>
    </source>
</evidence>
<gene>
    <name evidence="1" type="ORF">FORC53_4870</name>
</gene>
<protein>
    <submittedName>
        <fullName evidence="1">Uncharacterized protein</fullName>
    </submittedName>
</protein>